<evidence type="ECO:0000313" key="4">
    <source>
        <dbReference type="EMBL" id="GAA0596957.1"/>
    </source>
</evidence>
<comment type="caution">
    <text evidence="4">The sequence shown here is derived from an EMBL/GenBank/DDBJ whole genome shotgun (WGS) entry which is preliminary data.</text>
</comment>
<reference evidence="4 5" key="1">
    <citation type="journal article" date="2019" name="Int. J. Syst. Evol. Microbiol.">
        <title>The Global Catalogue of Microorganisms (GCM) 10K type strain sequencing project: providing services to taxonomists for standard genome sequencing and annotation.</title>
        <authorList>
            <consortium name="The Broad Institute Genomics Platform"/>
            <consortium name="The Broad Institute Genome Sequencing Center for Infectious Disease"/>
            <person name="Wu L."/>
            <person name="Ma J."/>
        </authorList>
    </citation>
    <scope>NUCLEOTIDE SEQUENCE [LARGE SCALE GENOMIC DNA]</scope>
    <source>
        <strain evidence="4 5">JCM 9933</strain>
    </source>
</reference>
<dbReference type="SUPFAM" id="SSF102405">
    <property type="entry name" value="MCP/YpsA-like"/>
    <property type="match status" value="1"/>
</dbReference>
<keyword evidence="5" id="KW-1185">Reference proteome</keyword>
<keyword evidence="3" id="KW-0203">Cytokinin biosynthesis</keyword>
<dbReference type="EMBL" id="BAAAFZ010000062">
    <property type="protein sequence ID" value="GAA0596957.1"/>
    <property type="molecule type" value="Genomic_DNA"/>
</dbReference>
<name>A0ABN1FSV9_9PROT</name>
<dbReference type="Gene3D" id="3.40.50.450">
    <property type="match status" value="1"/>
</dbReference>
<dbReference type="RefSeq" id="WP_343897075.1">
    <property type="nucleotide sequence ID" value="NZ_BAAAFZ010000062.1"/>
</dbReference>
<accession>A0ABN1FSV9</accession>
<sequence>MPDDTTILPSPIRSVAVFCGARTGHDPAHAAAAKELGTALAEAGMTLIYGGGGIGLMGEVARAAVGAGGRVRGVIPEFLTRIERPYDALTELEITSSMHTRKTRMYELADAFVTLSGGFGTLDETMEVLTWRQLNLHAKPIVMLDIAGWARPFLALVDAIIAQGFAAESHRRLITVAADVGEAMAVLRRAPVPEAAAPAERL</sequence>
<dbReference type="Proteomes" id="UP001501588">
    <property type="component" value="Unassembled WGS sequence"/>
</dbReference>
<dbReference type="InterPro" id="IPR005269">
    <property type="entry name" value="LOG"/>
</dbReference>
<dbReference type="InterPro" id="IPR031100">
    <property type="entry name" value="LOG_fam"/>
</dbReference>
<evidence type="ECO:0000256" key="1">
    <source>
        <dbReference type="ARBA" id="ARBA00000274"/>
    </source>
</evidence>
<evidence type="ECO:0000256" key="3">
    <source>
        <dbReference type="RuleBase" id="RU363015"/>
    </source>
</evidence>
<organism evidence="4 5">
    <name type="scientific">Craurococcus roseus</name>
    <dbReference type="NCBI Taxonomy" id="77585"/>
    <lineage>
        <taxon>Bacteria</taxon>
        <taxon>Pseudomonadati</taxon>
        <taxon>Pseudomonadota</taxon>
        <taxon>Alphaproteobacteria</taxon>
        <taxon>Acetobacterales</taxon>
        <taxon>Acetobacteraceae</taxon>
        <taxon>Craurococcus</taxon>
    </lineage>
</organism>
<keyword evidence="3" id="KW-0378">Hydrolase</keyword>
<comment type="catalytic activity">
    <reaction evidence="1">
        <text>AMP + H2O = D-ribose 5-phosphate + adenine</text>
        <dbReference type="Rhea" id="RHEA:20129"/>
        <dbReference type="ChEBI" id="CHEBI:15377"/>
        <dbReference type="ChEBI" id="CHEBI:16708"/>
        <dbReference type="ChEBI" id="CHEBI:78346"/>
        <dbReference type="ChEBI" id="CHEBI:456215"/>
        <dbReference type="EC" id="3.2.2.4"/>
    </reaction>
</comment>
<evidence type="ECO:0000256" key="2">
    <source>
        <dbReference type="ARBA" id="ARBA00006763"/>
    </source>
</evidence>
<gene>
    <name evidence="4" type="ORF">GCM10009416_39050</name>
</gene>
<dbReference type="Pfam" id="PF03641">
    <property type="entry name" value="Lysine_decarbox"/>
    <property type="match status" value="1"/>
</dbReference>
<protein>
    <recommendedName>
        <fullName evidence="3">Cytokinin riboside 5'-monophosphate phosphoribohydrolase</fullName>
        <ecNumber evidence="3">3.2.2.n1</ecNumber>
    </recommendedName>
</protein>
<dbReference type="PANTHER" id="PTHR31223:SF70">
    <property type="entry name" value="LOG FAMILY PROTEIN YJL055W"/>
    <property type="match status" value="1"/>
</dbReference>
<dbReference type="PANTHER" id="PTHR31223">
    <property type="entry name" value="LOG FAMILY PROTEIN YJL055W"/>
    <property type="match status" value="1"/>
</dbReference>
<proteinExistence type="inferred from homology"/>
<comment type="similarity">
    <text evidence="2 3">Belongs to the LOG family.</text>
</comment>
<dbReference type="NCBIfam" id="TIGR00730">
    <property type="entry name" value="Rossman fold protein, TIGR00730 family"/>
    <property type="match status" value="1"/>
</dbReference>
<dbReference type="EC" id="3.2.2.n1" evidence="3"/>
<evidence type="ECO:0000313" key="5">
    <source>
        <dbReference type="Proteomes" id="UP001501588"/>
    </source>
</evidence>